<keyword evidence="1" id="KW-1133">Transmembrane helix</keyword>
<feature type="transmembrane region" description="Helical" evidence="1">
    <location>
        <begin position="51"/>
        <end position="72"/>
    </location>
</feature>
<evidence type="ECO:0000256" key="1">
    <source>
        <dbReference type="SAM" id="Phobius"/>
    </source>
</evidence>
<evidence type="ECO:0000313" key="2">
    <source>
        <dbReference type="EMBL" id="TMW58449.1"/>
    </source>
</evidence>
<gene>
    <name evidence="2" type="ORF">Poli38472_010008</name>
</gene>
<feature type="transmembrane region" description="Helical" evidence="1">
    <location>
        <begin position="92"/>
        <end position="113"/>
    </location>
</feature>
<sequence length="198" mass="22271">MIKQAFQVVTRPVKRLLAVWAALQVELPRPLPTARVRSLHEYSQKKSWKRVLAVCLFTPLPCLALVILTDTIPLADPLAGTYAYYIYWCRNYVAIIFISGTVLEQFCCCLTWLPLSNRALVGTTVFATTTATLFQFGCSVFIGFPVPFSLVFAAIPWTPSILASIFYFFRRLFQQNPQLRSDLGVALAGSPGRQRSTR</sequence>
<accession>A0A8K1C863</accession>
<reference evidence="2" key="1">
    <citation type="submission" date="2019-03" db="EMBL/GenBank/DDBJ databases">
        <title>Long read genome sequence of the mycoparasitic Pythium oligandrum ATCC 38472 isolated from sugarbeet rhizosphere.</title>
        <authorList>
            <person name="Gaulin E."/>
        </authorList>
    </citation>
    <scope>NUCLEOTIDE SEQUENCE</scope>
    <source>
        <strain evidence="2">ATCC 38472_TT</strain>
    </source>
</reference>
<keyword evidence="1" id="KW-0812">Transmembrane</keyword>
<feature type="transmembrane region" description="Helical" evidence="1">
    <location>
        <begin position="120"/>
        <end position="142"/>
    </location>
</feature>
<name>A0A8K1C863_PYTOL</name>
<dbReference type="EMBL" id="SPLM01000111">
    <property type="protein sequence ID" value="TMW58449.1"/>
    <property type="molecule type" value="Genomic_DNA"/>
</dbReference>
<evidence type="ECO:0000313" key="3">
    <source>
        <dbReference type="Proteomes" id="UP000794436"/>
    </source>
</evidence>
<dbReference type="Proteomes" id="UP000794436">
    <property type="component" value="Unassembled WGS sequence"/>
</dbReference>
<dbReference type="OrthoDB" id="120316at2759"/>
<comment type="caution">
    <text evidence="2">The sequence shown here is derived from an EMBL/GenBank/DDBJ whole genome shotgun (WGS) entry which is preliminary data.</text>
</comment>
<dbReference type="AlphaFoldDB" id="A0A8K1C863"/>
<organism evidence="2 3">
    <name type="scientific">Pythium oligandrum</name>
    <name type="common">Mycoparasitic fungus</name>
    <dbReference type="NCBI Taxonomy" id="41045"/>
    <lineage>
        <taxon>Eukaryota</taxon>
        <taxon>Sar</taxon>
        <taxon>Stramenopiles</taxon>
        <taxon>Oomycota</taxon>
        <taxon>Peronosporomycetes</taxon>
        <taxon>Pythiales</taxon>
        <taxon>Pythiaceae</taxon>
        <taxon>Pythium</taxon>
    </lineage>
</organism>
<proteinExistence type="predicted"/>
<keyword evidence="3" id="KW-1185">Reference proteome</keyword>
<protein>
    <submittedName>
        <fullName evidence="2">Uncharacterized protein</fullName>
    </submittedName>
</protein>
<keyword evidence="1" id="KW-0472">Membrane</keyword>
<feature type="transmembrane region" description="Helical" evidence="1">
    <location>
        <begin position="148"/>
        <end position="169"/>
    </location>
</feature>